<dbReference type="SUPFAM" id="SSF50182">
    <property type="entry name" value="Sm-like ribonucleoproteins"/>
    <property type="match status" value="1"/>
</dbReference>
<proteinExistence type="predicted"/>
<dbReference type="InterPro" id="IPR010920">
    <property type="entry name" value="LSM_dom_sf"/>
</dbReference>
<feature type="region of interest" description="Disordered" evidence="1">
    <location>
        <begin position="99"/>
        <end position="119"/>
    </location>
</feature>
<keyword evidence="3" id="KW-1185">Reference proteome</keyword>
<sequence length="131" mass="14743">MEGVADIPLRAICEATGFLVKVETTDGSVYDGKLMQLDAICGDIELIDVRCQHRDSSLSVEGRVFLKGSSVRLVHLPSDLKRAPFLDWKNLSIQKQLKSSLKASKGGENKWPKRTRMKPTKLEHRKKKLLL</sequence>
<name>A0A1G4IG56_TRYEQ</name>
<dbReference type="RefSeq" id="XP_067082065.1">
    <property type="nucleotide sequence ID" value="XM_067225964.1"/>
</dbReference>
<organism evidence="2 3">
    <name type="scientific">Trypanosoma equiperdum</name>
    <dbReference type="NCBI Taxonomy" id="5694"/>
    <lineage>
        <taxon>Eukaryota</taxon>
        <taxon>Discoba</taxon>
        <taxon>Euglenozoa</taxon>
        <taxon>Kinetoplastea</taxon>
        <taxon>Metakinetoplastina</taxon>
        <taxon>Trypanosomatida</taxon>
        <taxon>Trypanosomatidae</taxon>
        <taxon>Trypanosoma</taxon>
    </lineage>
</organism>
<dbReference type="VEuPathDB" id="TriTrypDB:TEOVI_000297400"/>
<protein>
    <submittedName>
        <fullName evidence="2">U2 small nuclear ribonucleoprotein 16.5K</fullName>
    </submittedName>
</protein>
<evidence type="ECO:0000313" key="2">
    <source>
        <dbReference type="EMBL" id="SCU71393.1"/>
    </source>
</evidence>
<accession>A0A1G4IG56</accession>
<comment type="caution">
    <text evidence="2">The sequence shown here is derived from an EMBL/GenBank/DDBJ whole genome shotgun (WGS) entry which is preliminary data.</text>
</comment>
<dbReference type="AlphaFoldDB" id="A0A1G4IG56"/>
<gene>
    <name evidence="2" type="ORF">TEOVI_000297400</name>
</gene>
<dbReference type="GO" id="GO:1990904">
    <property type="term" value="C:ribonucleoprotein complex"/>
    <property type="evidence" value="ECO:0007669"/>
    <property type="project" value="UniProtKB-KW"/>
</dbReference>
<reference evidence="2" key="1">
    <citation type="submission" date="2016-09" db="EMBL/GenBank/DDBJ databases">
        <authorList>
            <person name="Hebert L."/>
            <person name="Moumen B."/>
        </authorList>
    </citation>
    <scope>NUCLEOTIDE SEQUENCE [LARGE SCALE GENOMIC DNA]</scope>
    <source>
        <strain evidence="2">OVI</strain>
    </source>
</reference>
<dbReference type="EMBL" id="CZPT02001623">
    <property type="protein sequence ID" value="SCU71393.1"/>
    <property type="molecule type" value="Genomic_DNA"/>
</dbReference>
<evidence type="ECO:0000256" key="1">
    <source>
        <dbReference type="SAM" id="MobiDB-lite"/>
    </source>
</evidence>
<keyword evidence="2" id="KW-0687">Ribonucleoprotein</keyword>
<evidence type="ECO:0000313" key="3">
    <source>
        <dbReference type="Proteomes" id="UP000195570"/>
    </source>
</evidence>
<dbReference type="Gene3D" id="2.30.30.100">
    <property type="match status" value="1"/>
</dbReference>
<dbReference type="Proteomes" id="UP000195570">
    <property type="component" value="Unassembled WGS sequence"/>
</dbReference>
<dbReference type="GeneID" id="92376914"/>